<reference evidence="9 10" key="2">
    <citation type="submission" date="2019-05" db="EMBL/GenBank/DDBJ databases">
        <title>Glycomyces buryatensis sp. nov.</title>
        <authorList>
            <person name="Nikitina E."/>
        </authorList>
    </citation>
    <scope>NUCLEOTIDE SEQUENCE [LARGE SCALE GENOMIC DNA]</scope>
    <source>
        <strain evidence="9 10">18</strain>
    </source>
</reference>
<evidence type="ECO:0000313" key="10">
    <source>
        <dbReference type="Proteomes" id="UP000308760"/>
    </source>
</evidence>
<evidence type="ECO:0000259" key="8">
    <source>
        <dbReference type="SMART" id="SM00014"/>
    </source>
</evidence>
<feature type="transmembrane region" description="Helical" evidence="7">
    <location>
        <begin position="69"/>
        <end position="87"/>
    </location>
</feature>
<evidence type="ECO:0000256" key="1">
    <source>
        <dbReference type="ARBA" id="ARBA00004651"/>
    </source>
</evidence>
<keyword evidence="3 7" id="KW-0812">Transmembrane</keyword>
<name>A0A4S8QF55_9ACTN</name>
<protein>
    <submittedName>
        <fullName evidence="9">Phosphatase PAP2 family protein</fullName>
    </submittedName>
</protein>
<comment type="caution">
    <text evidence="9">The sequence shown here is derived from an EMBL/GenBank/DDBJ whole genome shotgun (WGS) entry which is preliminary data.</text>
</comment>
<dbReference type="GO" id="GO:0005886">
    <property type="term" value="C:plasma membrane"/>
    <property type="evidence" value="ECO:0007669"/>
    <property type="project" value="UniProtKB-SubCell"/>
</dbReference>
<evidence type="ECO:0000256" key="6">
    <source>
        <dbReference type="ARBA" id="ARBA00023136"/>
    </source>
</evidence>
<dbReference type="GO" id="GO:0016787">
    <property type="term" value="F:hydrolase activity"/>
    <property type="evidence" value="ECO:0007669"/>
    <property type="project" value="UniProtKB-KW"/>
</dbReference>
<feature type="transmembrane region" description="Helical" evidence="7">
    <location>
        <begin position="94"/>
        <end position="114"/>
    </location>
</feature>
<keyword evidence="6 7" id="KW-0472">Membrane</keyword>
<feature type="transmembrane region" description="Helical" evidence="7">
    <location>
        <begin position="134"/>
        <end position="152"/>
    </location>
</feature>
<dbReference type="PANTHER" id="PTHR14969">
    <property type="entry name" value="SPHINGOSINE-1-PHOSPHATE PHOSPHOHYDROLASE"/>
    <property type="match status" value="1"/>
</dbReference>
<feature type="domain" description="Phosphatidic acid phosphatase type 2/haloperoxidase" evidence="8">
    <location>
        <begin position="94"/>
        <end position="201"/>
    </location>
</feature>
<sequence length="230" mass="25068">MLPRKFPESRLALPVAFSLPLAVLALALWVRADPGAPPFQGFDDAWLGLMGSSDRDGPLWTTAVGFDRLGGWVGRIIEAAIVIVLLARWRWRSALFFAAALVAGHLVTEGFKLIGQRPRPADRMIEIASLSFPSGHASHEAAFVVALAVVAIPVAASRWWWPAATVLVLAMMWSRTWLHAHWPSDTIGGVATGIGVALLCWWAFSPLLDRERKWREGPAHGDDVPTPSTA</sequence>
<gene>
    <name evidence="9" type="ORF">FAB82_10210</name>
</gene>
<dbReference type="SMART" id="SM00014">
    <property type="entry name" value="acidPPc"/>
    <property type="match status" value="1"/>
</dbReference>
<dbReference type="Proteomes" id="UP000308760">
    <property type="component" value="Unassembled WGS sequence"/>
</dbReference>
<dbReference type="Gene3D" id="1.20.144.10">
    <property type="entry name" value="Phosphatidic acid phosphatase type 2/haloperoxidase"/>
    <property type="match status" value="2"/>
</dbReference>
<keyword evidence="2" id="KW-1003">Cell membrane</keyword>
<evidence type="ECO:0000256" key="7">
    <source>
        <dbReference type="SAM" id="Phobius"/>
    </source>
</evidence>
<reference evidence="10" key="1">
    <citation type="submission" date="2019-04" db="EMBL/GenBank/DDBJ databases">
        <title>Nocardioides xinjiangensis sp. nov.</title>
        <authorList>
            <person name="Liu S."/>
        </authorList>
    </citation>
    <scope>NUCLEOTIDE SEQUENCE [LARGE SCALE GENOMIC DNA]</scope>
    <source>
        <strain evidence="10">18</strain>
    </source>
</reference>
<dbReference type="AlphaFoldDB" id="A0A4S8QF55"/>
<evidence type="ECO:0000256" key="3">
    <source>
        <dbReference type="ARBA" id="ARBA00022692"/>
    </source>
</evidence>
<dbReference type="EMBL" id="STGY01000041">
    <property type="protein sequence ID" value="THV41752.1"/>
    <property type="molecule type" value="Genomic_DNA"/>
</dbReference>
<keyword evidence="5 7" id="KW-1133">Transmembrane helix</keyword>
<organism evidence="9 10">
    <name type="scientific">Glycomyces buryatensis</name>
    <dbReference type="NCBI Taxonomy" id="2570927"/>
    <lineage>
        <taxon>Bacteria</taxon>
        <taxon>Bacillati</taxon>
        <taxon>Actinomycetota</taxon>
        <taxon>Actinomycetes</taxon>
        <taxon>Glycomycetales</taxon>
        <taxon>Glycomycetaceae</taxon>
        <taxon>Glycomyces</taxon>
    </lineage>
</organism>
<feature type="transmembrane region" description="Helical" evidence="7">
    <location>
        <begin position="186"/>
        <end position="204"/>
    </location>
</feature>
<accession>A0A4S8QF55</accession>
<proteinExistence type="predicted"/>
<evidence type="ECO:0000313" key="9">
    <source>
        <dbReference type="EMBL" id="THV41752.1"/>
    </source>
</evidence>
<keyword evidence="4" id="KW-0378">Hydrolase</keyword>
<dbReference type="InterPro" id="IPR036938">
    <property type="entry name" value="PAP2/HPO_sf"/>
</dbReference>
<feature type="transmembrane region" description="Helical" evidence="7">
    <location>
        <begin position="159"/>
        <end position="180"/>
    </location>
</feature>
<evidence type="ECO:0000256" key="5">
    <source>
        <dbReference type="ARBA" id="ARBA00022989"/>
    </source>
</evidence>
<dbReference type="PANTHER" id="PTHR14969:SF62">
    <property type="entry name" value="DECAPRENYLPHOSPHORYL-5-PHOSPHORIBOSE PHOSPHATASE RV3807C-RELATED"/>
    <property type="match status" value="1"/>
</dbReference>
<evidence type="ECO:0000256" key="4">
    <source>
        <dbReference type="ARBA" id="ARBA00022801"/>
    </source>
</evidence>
<dbReference type="SUPFAM" id="SSF48317">
    <property type="entry name" value="Acid phosphatase/Vanadium-dependent haloperoxidase"/>
    <property type="match status" value="1"/>
</dbReference>
<evidence type="ECO:0000256" key="2">
    <source>
        <dbReference type="ARBA" id="ARBA00022475"/>
    </source>
</evidence>
<comment type="subcellular location">
    <subcellularLocation>
        <location evidence="1">Cell membrane</location>
        <topology evidence="1">Multi-pass membrane protein</topology>
    </subcellularLocation>
</comment>
<dbReference type="InterPro" id="IPR000326">
    <property type="entry name" value="PAP2/HPO"/>
</dbReference>
<keyword evidence="10" id="KW-1185">Reference proteome</keyword>
<dbReference type="Pfam" id="PF01569">
    <property type="entry name" value="PAP2"/>
    <property type="match status" value="1"/>
</dbReference>